<dbReference type="Proteomes" id="UP000008068">
    <property type="component" value="Unassembled WGS sequence"/>
</dbReference>
<keyword evidence="2" id="KW-0472">Membrane</keyword>
<evidence type="ECO:0000313" key="3">
    <source>
        <dbReference type="EMBL" id="EGT59316.1"/>
    </source>
</evidence>
<dbReference type="InParanoid" id="G0MHY7"/>
<proteinExistence type="predicted"/>
<dbReference type="PANTHER" id="PTHR35178">
    <property type="entry name" value="FOLATE RECEPTOR HOMOLOG-RELATED"/>
    <property type="match status" value="1"/>
</dbReference>
<evidence type="ECO:0000256" key="1">
    <source>
        <dbReference type="SAM" id="MobiDB-lite"/>
    </source>
</evidence>
<dbReference type="HOGENOM" id="CLU_618531_0_0_1"/>
<dbReference type="AlphaFoldDB" id="G0MHY7"/>
<keyword evidence="2" id="KW-1133">Transmembrane helix</keyword>
<feature type="transmembrane region" description="Helical" evidence="2">
    <location>
        <begin position="5"/>
        <end position="28"/>
    </location>
</feature>
<feature type="transmembrane region" description="Helical" evidence="2">
    <location>
        <begin position="224"/>
        <end position="248"/>
    </location>
</feature>
<keyword evidence="4" id="KW-1185">Reference proteome</keyword>
<gene>
    <name evidence="3" type="ORF">CAEBREN_19193</name>
</gene>
<dbReference type="PANTHER" id="PTHR35178:SF1">
    <property type="entry name" value="CUB DOMAIN-CONTAINING PROTEIN-RELATED"/>
    <property type="match status" value="1"/>
</dbReference>
<reference evidence="4" key="1">
    <citation type="submission" date="2011-07" db="EMBL/GenBank/DDBJ databases">
        <authorList>
            <consortium name="Caenorhabditis brenneri Sequencing and Analysis Consortium"/>
            <person name="Wilson R.K."/>
        </authorList>
    </citation>
    <scope>NUCLEOTIDE SEQUENCE [LARGE SCALE GENOMIC DNA]</scope>
    <source>
        <strain evidence="4">PB2801</strain>
    </source>
</reference>
<organism evidence="4">
    <name type="scientific">Caenorhabditis brenneri</name>
    <name type="common">Nematode worm</name>
    <dbReference type="NCBI Taxonomy" id="135651"/>
    <lineage>
        <taxon>Eukaryota</taxon>
        <taxon>Metazoa</taxon>
        <taxon>Ecdysozoa</taxon>
        <taxon>Nematoda</taxon>
        <taxon>Chromadorea</taxon>
        <taxon>Rhabditida</taxon>
        <taxon>Rhabditina</taxon>
        <taxon>Rhabditomorpha</taxon>
        <taxon>Rhabditoidea</taxon>
        <taxon>Rhabditidae</taxon>
        <taxon>Peloderinae</taxon>
        <taxon>Caenorhabditis</taxon>
    </lineage>
</organism>
<evidence type="ECO:0000313" key="4">
    <source>
        <dbReference type="Proteomes" id="UP000008068"/>
    </source>
</evidence>
<name>G0MHY7_CAEBE</name>
<keyword evidence="2" id="KW-0812">Transmembrane</keyword>
<sequence length="443" mass="49977">MRAKLVVRIVLLLLTMVLLTGFGVLWHFNMLPTEKQLKVHLFEHNEFLKRMVLPEPSAPFPDVYAPAPKKRPRRCNQCTGGFMGKREWAQQLYPQLQFPNFYYGKNCLTEPTNFKYCDTTCLTLWIRQIGARGYESVAMDCADDFIFFSEDIKGLGSPYSNEAIVFLCNQTFTNERFGLQITYDFVRADHAEPAVLAKTLRETWVGRPGKKEKALEESTKKNPYFVYAILVGIFLIVFVLLFVCPLLFTKKKKKQNKKASNQIRPVFVSIQGNLRRSLRSRLRGLFRRKPSGYTAINQGDIFSQECSFEVTTDQEDILLDLTTGQAAYHCAPSLPPPPPPRNLNDRLRTSRTMSVPPPTSSPGVAYGDGPSRGSSPSIFGGGTKNKPIKMKLTKLANKTIAELPPPRLNFVSNTPSSSMFESRLSPLTITESGAEDAEVRVRI</sequence>
<evidence type="ECO:0000256" key="2">
    <source>
        <dbReference type="SAM" id="Phobius"/>
    </source>
</evidence>
<accession>G0MHY7</accession>
<dbReference type="EMBL" id="GL379795">
    <property type="protein sequence ID" value="EGT59316.1"/>
    <property type="molecule type" value="Genomic_DNA"/>
</dbReference>
<feature type="region of interest" description="Disordered" evidence="1">
    <location>
        <begin position="330"/>
        <end position="386"/>
    </location>
</feature>
<protein>
    <submittedName>
        <fullName evidence="3">Uncharacterized protein</fullName>
    </submittedName>
</protein>